<dbReference type="Proteomes" id="UP001341840">
    <property type="component" value="Unassembled WGS sequence"/>
</dbReference>
<keyword evidence="3" id="KW-1185">Reference proteome</keyword>
<sequence length="386" mass="42506">MDLSGESIKVADCPENDKLRNNLKNKTVAELKLDVKGCSLKTEANRVYFRRHFLLLVLKCFYLATTRAIVSEFHINAVVDVEDPSKIYWARLYICIQTCMGIWKNISGKSLFFADWSAAQLDEKATEEITRPSGLLNRAESSGVPYSSVYSNGRTQVKKKGTAEENTRTIKRTRKKRQVGKESNAKKISRKPTKGKTKDSSSQKRQALNVNNIMALRIIYSKVGGVCDTSGGHIESVASTRRRRSHEVCPSAAKKKTRTLEDTNIETTSRSEKVPDIASGLVPNEDVDGGGSAKRQVDIDYGSIPGYGTTAASPREHLLAMVLYESPVKPVLMEIPAPSFLLGLTQMQTPRTPPATPITEKRGVNVGSTQSADGDTGEKVVTRPLK</sequence>
<evidence type="ECO:0000313" key="2">
    <source>
        <dbReference type="EMBL" id="MED6139860.1"/>
    </source>
</evidence>
<feature type="compositionally biased region" description="Basic and acidic residues" evidence="1">
    <location>
        <begin position="376"/>
        <end position="386"/>
    </location>
</feature>
<reference evidence="2 3" key="1">
    <citation type="journal article" date="2023" name="Plants (Basel)">
        <title>Bridging the Gap: Combining Genomics and Transcriptomics Approaches to Understand Stylosanthes scabra, an Orphan Legume from the Brazilian Caatinga.</title>
        <authorList>
            <person name="Ferreira-Neto J.R.C."/>
            <person name="da Silva M.D."/>
            <person name="Binneck E."/>
            <person name="de Melo N.F."/>
            <person name="da Silva R.H."/>
            <person name="de Melo A.L.T.M."/>
            <person name="Pandolfi V."/>
            <person name="Bustamante F.O."/>
            <person name="Brasileiro-Vidal A.C."/>
            <person name="Benko-Iseppon A.M."/>
        </authorList>
    </citation>
    <scope>NUCLEOTIDE SEQUENCE [LARGE SCALE GENOMIC DNA]</scope>
    <source>
        <tissue evidence="2">Leaves</tissue>
    </source>
</reference>
<organism evidence="2 3">
    <name type="scientific">Stylosanthes scabra</name>
    <dbReference type="NCBI Taxonomy" id="79078"/>
    <lineage>
        <taxon>Eukaryota</taxon>
        <taxon>Viridiplantae</taxon>
        <taxon>Streptophyta</taxon>
        <taxon>Embryophyta</taxon>
        <taxon>Tracheophyta</taxon>
        <taxon>Spermatophyta</taxon>
        <taxon>Magnoliopsida</taxon>
        <taxon>eudicotyledons</taxon>
        <taxon>Gunneridae</taxon>
        <taxon>Pentapetalae</taxon>
        <taxon>rosids</taxon>
        <taxon>fabids</taxon>
        <taxon>Fabales</taxon>
        <taxon>Fabaceae</taxon>
        <taxon>Papilionoideae</taxon>
        <taxon>50 kb inversion clade</taxon>
        <taxon>dalbergioids sensu lato</taxon>
        <taxon>Dalbergieae</taxon>
        <taxon>Pterocarpus clade</taxon>
        <taxon>Stylosanthes</taxon>
    </lineage>
</organism>
<name>A0ABU6SU52_9FABA</name>
<feature type="compositionally biased region" description="Basic residues" evidence="1">
    <location>
        <begin position="169"/>
        <end position="178"/>
    </location>
</feature>
<gene>
    <name evidence="2" type="ORF">PIB30_087893</name>
</gene>
<feature type="compositionally biased region" description="Polar residues" evidence="1">
    <location>
        <begin position="144"/>
        <end position="155"/>
    </location>
</feature>
<comment type="caution">
    <text evidence="2">The sequence shown here is derived from an EMBL/GenBank/DDBJ whole genome shotgun (WGS) entry which is preliminary data.</text>
</comment>
<feature type="region of interest" description="Disordered" evidence="1">
    <location>
        <begin position="351"/>
        <end position="386"/>
    </location>
</feature>
<evidence type="ECO:0000313" key="3">
    <source>
        <dbReference type="Proteomes" id="UP001341840"/>
    </source>
</evidence>
<protein>
    <submittedName>
        <fullName evidence="2">Uncharacterized protein</fullName>
    </submittedName>
</protein>
<feature type="region of interest" description="Disordered" evidence="1">
    <location>
        <begin position="139"/>
        <end position="206"/>
    </location>
</feature>
<evidence type="ECO:0000256" key="1">
    <source>
        <dbReference type="SAM" id="MobiDB-lite"/>
    </source>
</evidence>
<accession>A0ABU6SU52</accession>
<proteinExistence type="predicted"/>
<feature type="region of interest" description="Disordered" evidence="1">
    <location>
        <begin position="245"/>
        <end position="272"/>
    </location>
</feature>
<dbReference type="EMBL" id="JASCZI010061984">
    <property type="protein sequence ID" value="MED6139860.1"/>
    <property type="molecule type" value="Genomic_DNA"/>
</dbReference>